<dbReference type="InterPro" id="IPR009003">
    <property type="entry name" value="Peptidase_S1_PA"/>
</dbReference>
<sequence>MPKKVWHHVHGIYDQMHGKYDIKCTEGFSERPRRAARHPSAPQMRSCSAQREVVAHGCSLRLRPVSGEYDVATNSNSRQDIGIETLITHPQYQEPYRQSNDIALLRLNRDAIFTESVWPVCLPFRSTEVTGMNATVAGWGQTSFTGIPARSLSWMVNALNAYLDLYWERECQPGQINRRIQN</sequence>
<dbReference type="PANTHER" id="PTHR24258">
    <property type="entry name" value="SERINE PROTEASE-RELATED"/>
    <property type="match status" value="1"/>
</dbReference>
<gene>
    <name evidence="2" type="ORF">CEXT_129411</name>
</gene>
<dbReference type="SUPFAM" id="SSF50494">
    <property type="entry name" value="Trypsin-like serine proteases"/>
    <property type="match status" value="1"/>
</dbReference>
<comment type="caution">
    <text evidence="2">The sequence shown here is derived from an EMBL/GenBank/DDBJ whole genome shotgun (WGS) entry which is preliminary data.</text>
</comment>
<accession>A0AAV4Q367</accession>
<dbReference type="AlphaFoldDB" id="A0AAV4Q367"/>
<feature type="domain" description="Peptidase S1" evidence="1">
    <location>
        <begin position="61"/>
        <end position="153"/>
    </location>
</feature>
<dbReference type="GO" id="GO:0006508">
    <property type="term" value="P:proteolysis"/>
    <property type="evidence" value="ECO:0007669"/>
    <property type="project" value="InterPro"/>
</dbReference>
<dbReference type="Pfam" id="PF00089">
    <property type="entry name" value="Trypsin"/>
    <property type="match status" value="1"/>
</dbReference>
<protein>
    <recommendedName>
        <fullName evidence="1">Peptidase S1 domain-containing protein</fullName>
    </recommendedName>
</protein>
<dbReference type="Proteomes" id="UP001054945">
    <property type="component" value="Unassembled WGS sequence"/>
</dbReference>
<reference evidence="2 3" key="1">
    <citation type="submission" date="2021-06" db="EMBL/GenBank/DDBJ databases">
        <title>Caerostris extrusa draft genome.</title>
        <authorList>
            <person name="Kono N."/>
            <person name="Arakawa K."/>
        </authorList>
    </citation>
    <scope>NUCLEOTIDE SEQUENCE [LARGE SCALE GENOMIC DNA]</scope>
</reference>
<organism evidence="2 3">
    <name type="scientific">Caerostris extrusa</name>
    <name type="common">Bark spider</name>
    <name type="synonym">Caerostris bankana</name>
    <dbReference type="NCBI Taxonomy" id="172846"/>
    <lineage>
        <taxon>Eukaryota</taxon>
        <taxon>Metazoa</taxon>
        <taxon>Ecdysozoa</taxon>
        <taxon>Arthropoda</taxon>
        <taxon>Chelicerata</taxon>
        <taxon>Arachnida</taxon>
        <taxon>Araneae</taxon>
        <taxon>Araneomorphae</taxon>
        <taxon>Entelegynae</taxon>
        <taxon>Araneoidea</taxon>
        <taxon>Araneidae</taxon>
        <taxon>Caerostris</taxon>
    </lineage>
</organism>
<dbReference type="GO" id="GO:0004252">
    <property type="term" value="F:serine-type endopeptidase activity"/>
    <property type="evidence" value="ECO:0007669"/>
    <property type="project" value="InterPro"/>
</dbReference>
<name>A0AAV4Q367_CAEEX</name>
<dbReference type="PANTHER" id="PTHR24258:SF116">
    <property type="entry name" value="FI16631P1-RELATED"/>
    <property type="match status" value="1"/>
</dbReference>
<dbReference type="InterPro" id="IPR001254">
    <property type="entry name" value="Trypsin_dom"/>
</dbReference>
<dbReference type="InterPro" id="IPR043504">
    <property type="entry name" value="Peptidase_S1_PA_chymotrypsin"/>
</dbReference>
<keyword evidence="3" id="KW-1185">Reference proteome</keyword>
<proteinExistence type="predicted"/>
<dbReference type="Gene3D" id="2.40.10.10">
    <property type="entry name" value="Trypsin-like serine proteases"/>
    <property type="match status" value="1"/>
</dbReference>
<evidence type="ECO:0000259" key="1">
    <source>
        <dbReference type="Pfam" id="PF00089"/>
    </source>
</evidence>
<evidence type="ECO:0000313" key="3">
    <source>
        <dbReference type="Proteomes" id="UP001054945"/>
    </source>
</evidence>
<dbReference type="EMBL" id="BPLR01005376">
    <property type="protein sequence ID" value="GIY01848.1"/>
    <property type="molecule type" value="Genomic_DNA"/>
</dbReference>
<evidence type="ECO:0000313" key="2">
    <source>
        <dbReference type="EMBL" id="GIY01848.1"/>
    </source>
</evidence>